<dbReference type="RefSeq" id="WP_264500608.1">
    <property type="nucleotide sequence ID" value="NZ_JAPDDS010000003.1"/>
</dbReference>
<sequence length="279" mass="31245">MPDSAAPAYPLEKAAVARALVPGHGRATARAGQQRRPERHGDGFADVAFFPRACSTRSHATVRWQEQDVVPMRSREAFPLEQCLEQILTSATPVQGLSDAGELATPDERRTIAFLDFDKLGPAGLVNYLSFFDRTGFPEIWEEHLPLLSHLDEEVRRQAHSTMSHHADPELRMAAYETLARGEVLNFVTLLHRHARPVDIGPMLEAVSAPGAFADDDELRSAVLRLLDLAGEQETIDPRILIWIYKHSPCRMCRREAVDLMADRSVLPRWIAEECLALQ</sequence>
<reference evidence="1 2" key="1">
    <citation type="submission" date="2022-10" db="EMBL/GenBank/DDBJ databases">
        <title>Luteolibacter flavescens strain MCCC 1K03193, whole genome shotgun sequencing project.</title>
        <authorList>
            <person name="Zhao G."/>
            <person name="Shen L."/>
        </authorList>
    </citation>
    <scope>NUCLEOTIDE SEQUENCE [LARGE SCALE GENOMIC DNA]</scope>
    <source>
        <strain evidence="1 2">MCCC 1K03193</strain>
    </source>
</reference>
<evidence type="ECO:0008006" key="3">
    <source>
        <dbReference type="Google" id="ProtNLM"/>
    </source>
</evidence>
<protein>
    <recommendedName>
        <fullName evidence="3">HEAT repeat domain-containing protein</fullName>
    </recommendedName>
</protein>
<proteinExistence type="predicted"/>
<dbReference type="Proteomes" id="UP001207930">
    <property type="component" value="Unassembled WGS sequence"/>
</dbReference>
<comment type="caution">
    <text evidence="1">The sequence shown here is derived from an EMBL/GenBank/DDBJ whole genome shotgun (WGS) entry which is preliminary data.</text>
</comment>
<name>A0ABT3FM50_9BACT</name>
<dbReference type="EMBL" id="JAPDDS010000003">
    <property type="protein sequence ID" value="MCW1884652.1"/>
    <property type="molecule type" value="Genomic_DNA"/>
</dbReference>
<gene>
    <name evidence="1" type="ORF">OKA04_07910</name>
</gene>
<evidence type="ECO:0000313" key="2">
    <source>
        <dbReference type="Proteomes" id="UP001207930"/>
    </source>
</evidence>
<keyword evidence="2" id="KW-1185">Reference proteome</keyword>
<evidence type="ECO:0000313" key="1">
    <source>
        <dbReference type="EMBL" id="MCW1884652.1"/>
    </source>
</evidence>
<organism evidence="1 2">
    <name type="scientific">Luteolibacter flavescens</name>
    <dbReference type="NCBI Taxonomy" id="1859460"/>
    <lineage>
        <taxon>Bacteria</taxon>
        <taxon>Pseudomonadati</taxon>
        <taxon>Verrucomicrobiota</taxon>
        <taxon>Verrucomicrobiia</taxon>
        <taxon>Verrucomicrobiales</taxon>
        <taxon>Verrucomicrobiaceae</taxon>
        <taxon>Luteolibacter</taxon>
    </lineage>
</organism>
<accession>A0ABT3FM50</accession>